<dbReference type="Gene3D" id="2.10.270.10">
    <property type="entry name" value="Cholin Binding"/>
    <property type="match status" value="1"/>
</dbReference>
<feature type="chain" id="PRO_5018135137" description="SCP domain-containing protein" evidence="4">
    <location>
        <begin position="23"/>
        <end position="277"/>
    </location>
</feature>
<evidence type="ECO:0000259" key="5">
    <source>
        <dbReference type="Pfam" id="PF00188"/>
    </source>
</evidence>
<dbReference type="PANTHER" id="PTHR31157:SF1">
    <property type="entry name" value="SCP DOMAIN-CONTAINING PROTEIN"/>
    <property type="match status" value="1"/>
</dbReference>
<dbReference type="InterPro" id="IPR035940">
    <property type="entry name" value="CAP_sf"/>
</dbReference>
<name>A0A3P3QUR6_9FIRM</name>
<dbReference type="InterPro" id="IPR014044">
    <property type="entry name" value="CAP_dom"/>
</dbReference>
<proteinExistence type="predicted"/>
<feature type="signal peptide" evidence="4">
    <location>
        <begin position="1"/>
        <end position="22"/>
    </location>
</feature>
<evidence type="ECO:0000313" key="7">
    <source>
        <dbReference type="Proteomes" id="UP000272490"/>
    </source>
</evidence>
<feature type="domain" description="SCP" evidence="5">
    <location>
        <begin position="164"/>
        <end position="273"/>
    </location>
</feature>
<dbReference type="EMBL" id="RRCO01000006">
    <property type="protein sequence ID" value="RRJ24508.1"/>
    <property type="molecule type" value="Genomic_DNA"/>
</dbReference>
<protein>
    <recommendedName>
        <fullName evidence="5">SCP domain-containing protein</fullName>
    </recommendedName>
</protein>
<dbReference type="Gene3D" id="3.40.33.10">
    <property type="entry name" value="CAP"/>
    <property type="match status" value="1"/>
</dbReference>
<dbReference type="SUPFAM" id="SSF55797">
    <property type="entry name" value="PR-1-like"/>
    <property type="match status" value="1"/>
</dbReference>
<keyword evidence="7" id="KW-1185">Reference proteome</keyword>
<dbReference type="Pfam" id="PF01473">
    <property type="entry name" value="Choline_bind_1"/>
    <property type="match status" value="1"/>
</dbReference>
<dbReference type="Proteomes" id="UP000272490">
    <property type="component" value="Unassembled WGS sequence"/>
</dbReference>
<evidence type="ECO:0000256" key="4">
    <source>
        <dbReference type="SAM" id="SignalP"/>
    </source>
</evidence>
<keyword evidence="4" id="KW-0732">Signal</keyword>
<feature type="repeat" description="Cell wall-binding" evidence="2">
    <location>
        <begin position="45"/>
        <end position="64"/>
    </location>
</feature>
<comment type="caution">
    <text evidence="6">The sequence shown here is derived from an EMBL/GenBank/DDBJ whole genome shotgun (WGS) entry which is preliminary data.</text>
</comment>
<feature type="compositionally biased region" description="Low complexity" evidence="3">
    <location>
        <begin position="138"/>
        <end position="154"/>
    </location>
</feature>
<gene>
    <name evidence="6" type="ORF">EHV10_12015</name>
</gene>
<keyword evidence="1" id="KW-0677">Repeat</keyword>
<reference evidence="6 7" key="1">
    <citation type="submission" date="2018-11" db="EMBL/GenBank/DDBJ databases">
        <title>Genome sequencing of Lachnoanaerobaculum sp. KCOM 2030 (= ChDC B114).</title>
        <authorList>
            <person name="Kook J.-K."/>
            <person name="Park S.-N."/>
            <person name="Lim Y.K."/>
        </authorList>
    </citation>
    <scope>NUCLEOTIDE SEQUENCE [LARGE SCALE GENOMIC DNA]</scope>
    <source>
        <strain evidence="6 7">KCOM 2030</strain>
    </source>
</reference>
<dbReference type="PANTHER" id="PTHR31157">
    <property type="entry name" value="SCP DOMAIN-CONTAINING PROTEIN"/>
    <property type="match status" value="1"/>
</dbReference>
<evidence type="ECO:0000256" key="1">
    <source>
        <dbReference type="ARBA" id="ARBA00022737"/>
    </source>
</evidence>
<sequence>MKKRVFLGLVASTLLMAVPTFGATGGWKRDNNGWWYQFSDGSYVRSSWLSINNVWYYMNGSGYMQTGWLKEGRDWYYLDTNNGDMKVGWVNVNNTWYYMNPFNGGRMDVNTYTPDGYFVDASGAYQPEGRMTETNGRQNNSANTTSGSTSNQTSTAAFAQRVIELVNDERAQYGLSPLSADSALMNSAGIRAKELVTLFSHTRPDGSSYRTLMPSGLMTWGENVAMGQRSPESVMESWMNSQGHRENILSDDFSLIGVGCYSDGSTLYWVQNFGARR</sequence>
<evidence type="ECO:0000256" key="3">
    <source>
        <dbReference type="SAM" id="MobiDB-lite"/>
    </source>
</evidence>
<organism evidence="6 7">
    <name type="scientific">Lachnoanaerobaculum gingivalis</name>
    <dbReference type="NCBI Taxonomy" id="2490855"/>
    <lineage>
        <taxon>Bacteria</taxon>
        <taxon>Bacillati</taxon>
        <taxon>Bacillota</taxon>
        <taxon>Clostridia</taxon>
        <taxon>Lachnospirales</taxon>
        <taxon>Lachnospiraceae</taxon>
        <taxon>Lachnoanaerobaculum</taxon>
    </lineage>
</organism>
<dbReference type="Pfam" id="PF19127">
    <property type="entry name" value="Choline_bind_3"/>
    <property type="match status" value="1"/>
</dbReference>
<dbReference type="OrthoDB" id="9783944at2"/>
<dbReference type="InterPro" id="IPR018337">
    <property type="entry name" value="Cell_wall/Cho-bd_repeat"/>
</dbReference>
<dbReference type="Pfam" id="PF00188">
    <property type="entry name" value="CAP"/>
    <property type="match status" value="1"/>
</dbReference>
<accession>A0A3P3QUR6</accession>
<feature type="region of interest" description="Disordered" evidence="3">
    <location>
        <begin position="128"/>
        <end position="154"/>
    </location>
</feature>
<evidence type="ECO:0000256" key="2">
    <source>
        <dbReference type="PROSITE-ProRule" id="PRU00591"/>
    </source>
</evidence>
<evidence type="ECO:0000313" key="6">
    <source>
        <dbReference type="EMBL" id="RRJ24508.1"/>
    </source>
</evidence>
<dbReference type="CDD" id="cd05379">
    <property type="entry name" value="CAP_bacterial"/>
    <property type="match status" value="1"/>
</dbReference>
<dbReference type="AlphaFoldDB" id="A0A3P3QUR6"/>
<dbReference type="SUPFAM" id="SSF69360">
    <property type="entry name" value="Cell wall binding repeat"/>
    <property type="match status" value="1"/>
</dbReference>
<dbReference type="RefSeq" id="WP_128674849.1">
    <property type="nucleotide sequence ID" value="NZ_RRCO01000006.1"/>
</dbReference>
<dbReference type="PROSITE" id="PS51170">
    <property type="entry name" value="CW"/>
    <property type="match status" value="1"/>
</dbReference>